<organism evidence="2 3">
    <name type="scientific">Amborella trichopoda</name>
    <dbReference type="NCBI Taxonomy" id="13333"/>
    <lineage>
        <taxon>Eukaryota</taxon>
        <taxon>Viridiplantae</taxon>
        <taxon>Streptophyta</taxon>
        <taxon>Embryophyta</taxon>
        <taxon>Tracheophyta</taxon>
        <taxon>Spermatophyta</taxon>
        <taxon>Magnoliopsida</taxon>
        <taxon>Amborellales</taxon>
        <taxon>Amborellaceae</taxon>
        <taxon>Amborella</taxon>
    </lineage>
</organism>
<dbReference type="AlphaFoldDB" id="W1P651"/>
<protein>
    <recommendedName>
        <fullName evidence="1">Flotillin-like</fullName>
    </recommendedName>
</protein>
<dbReference type="PANTHER" id="PTHR13806:SF31">
    <property type="entry name" value="FLOTILLIN-LIKE PROTEIN 1-RELATED"/>
    <property type="match status" value="1"/>
</dbReference>
<accession>W1P651</accession>
<comment type="similarity">
    <text evidence="1">Belongs to the band 7/mec-2 family. Flotillin subfamily.</text>
</comment>
<dbReference type="GO" id="GO:0005901">
    <property type="term" value="C:caveola"/>
    <property type="evidence" value="ECO:0007669"/>
    <property type="project" value="UniProtKB-SubCell"/>
</dbReference>
<name>W1P651_AMBTC</name>
<keyword evidence="1" id="KW-1003">Cell membrane</keyword>
<dbReference type="OMA" id="PRINIWT"/>
<reference evidence="3" key="1">
    <citation type="journal article" date="2013" name="Science">
        <title>The Amborella genome and the evolution of flowering plants.</title>
        <authorList>
            <consortium name="Amborella Genome Project"/>
        </authorList>
    </citation>
    <scope>NUCLEOTIDE SEQUENCE [LARGE SCALE GENOMIC DNA]</scope>
</reference>
<dbReference type="InterPro" id="IPR027705">
    <property type="entry name" value="Flotillin_fam"/>
</dbReference>
<gene>
    <name evidence="2" type="ORF">AMTR_s00007p00186970</name>
</gene>
<evidence type="ECO:0000313" key="3">
    <source>
        <dbReference type="Proteomes" id="UP000017836"/>
    </source>
</evidence>
<dbReference type="eggNOG" id="KOG2668">
    <property type="taxonomic scope" value="Eukaryota"/>
</dbReference>
<dbReference type="PANTHER" id="PTHR13806">
    <property type="entry name" value="FLOTILLIN-RELATED"/>
    <property type="match status" value="1"/>
</dbReference>
<comment type="subcellular location">
    <subcellularLocation>
        <location evidence="1">Cell membrane</location>
        <topology evidence="1">Lipid-anchor</topology>
    </subcellularLocation>
    <subcellularLocation>
        <location evidence="1">Membrane</location>
        <location evidence="1">Caveola</location>
    </subcellularLocation>
</comment>
<sequence length="96" mass="10285">MGVYQEMARINAGAIQGLAPKISLWTLTDNGDGPMLLSTSTGGRPPAIQQVTGVYKMLPPLLTTVHEQTGMLPPSWLGSLSECKIRYRIMASKALG</sequence>
<dbReference type="EMBL" id="KI394011">
    <property type="protein sequence ID" value="ERN05342.1"/>
    <property type="molecule type" value="Genomic_DNA"/>
</dbReference>
<keyword evidence="1" id="KW-0472">Membrane</keyword>
<keyword evidence="3" id="KW-1185">Reference proteome</keyword>
<evidence type="ECO:0000256" key="1">
    <source>
        <dbReference type="RuleBase" id="RU366054"/>
    </source>
</evidence>
<dbReference type="Gramene" id="ERN05342">
    <property type="protein sequence ID" value="ERN05342"/>
    <property type="gene ID" value="AMTR_s00007p00186970"/>
</dbReference>
<evidence type="ECO:0000313" key="2">
    <source>
        <dbReference type="EMBL" id="ERN05342.1"/>
    </source>
</evidence>
<dbReference type="HOGENOM" id="CLU_2549043_0_0_1"/>
<proteinExistence type="inferred from homology"/>
<dbReference type="Proteomes" id="UP000017836">
    <property type="component" value="Unassembled WGS sequence"/>
</dbReference>
<dbReference type="STRING" id="13333.W1P651"/>